<proteinExistence type="predicted"/>
<evidence type="ECO:0000313" key="3">
    <source>
        <dbReference type="Proteomes" id="UP000011867"/>
    </source>
</evidence>
<dbReference type="RefSeq" id="WP_015410379.1">
    <property type="nucleotide sequence ID" value="NC_020388.1"/>
</dbReference>
<dbReference type="OrthoDB" id="232948at2157"/>
<feature type="region of interest" description="Disordered" evidence="1">
    <location>
        <begin position="623"/>
        <end position="645"/>
    </location>
</feature>
<dbReference type="EMBL" id="HF582854">
    <property type="protein sequence ID" value="CCQ37642.1"/>
    <property type="molecule type" value="Genomic_DNA"/>
</dbReference>
<evidence type="ECO:0000313" key="2">
    <source>
        <dbReference type="EMBL" id="CCQ37642.1"/>
    </source>
</evidence>
<feature type="compositionally biased region" description="Acidic residues" evidence="1">
    <location>
        <begin position="896"/>
        <end position="917"/>
    </location>
</feature>
<dbReference type="STRING" id="268739.Nmlp_3517"/>
<dbReference type="KEGG" id="nmo:Nmlp_3517"/>
<dbReference type="AlphaFoldDB" id="M1Y525"/>
<evidence type="ECO:0000256" key="1">
    <source>
        <dbReference type="SAM" id="MobiDB-lite"/>
    </source>
</evidence>
<dbReference type="HOGENOM" id="CLU_308112_0_0_2"/>
<dbReference type="GeneID" id="14651913"/>
<dbReference type="NCBIfam" id="NF045517">
    <property type="entry name" value="halo_surf_dom"/>
    <property type="match status" value="1"/>
</dbReference>
<name>M1Y525_NATM8</name>
<reference evidence="2 3" key="1">
    <citation type="journal article" date="2013" name="Genome Announc.">
        <title>Genome of the haloarchaeon Natronomonas moolapensis, a neutrophilic member of a previously haloalkaliphilic genus.</title>
        <authorList>
            <person name="Dyall-Smith M.L."/>
            <person name="Pfeiffer F."/>
            <person name="Oberwinkler T."/>
            <person name="Klee K."/>
            <person name="Rampp M."/>
            <person name="Palm P."/>
            <person name="Gross K."/>
            <person name="Schuster S.C."/>
            <person name="Oesterhelt D."/>
        </authorList>
    </citation>
    <scope>NUCLEOTIDE SEQUENCE [LARGE SCALE GENOMIC DNA]</scope>
    <source>
        <strain evidence="3">DSM 18674 / JCM 14361 / 8.8.11</strain>
    </source>
</reference>
<dbReference type="eggNOG" id="arCOG06273">
    <property type="taxonomic scope" value="Archaea"/>
</dbReference>
<organism evidence="2 3">
    <name type="scientific">Natronomonas moolapensis (strain DSM 18674 / CECT 7526 / JCM 14361 / 8.8.11)</name>
    <dbReference type="NCBI Taxonomy" id="268739"/>
    <lineage>
        <taxon>Archaea</taxon>
        <taxon>Methanobacteriati</taxon>
        <taxon>Methanobacteriota</taxon>
        <taxon>Stenosarchaea group</taxon>
        <taxon>Halobacteria</taxon>
        <taxon>Halobacteriales</taxon>
        <taxon>Natronomonadaceae</taxon>
        <taxon>Natronomonas</taxon>
    </lineage>
</organism>
<sequence>MAASPARSPLRARRFGAVCLCVALAVLVGVGLAGGTAAAQSEATIEDVTVAPDESLAGVSDTHTVTVETANASQANARVELDLTGWSAEQTKSVDVATGVATAGPTNDSVRVKPKSETVVVDVRVAHPTAAGEVPIEAALIKKSGERIASETATVDVQSIGFDPSLGSSEIDAYGAEDDHTTGLSGLGSAAPGRNVTISSPDLTDDELFEMLDGDEQSSVERRGDEIRVAPPGQGPGIELSARDFDAATYRFDLSPVGSEVETRLELEVVDPEIDGSFGTDRHEVAAGDMVTVDVELENAEGAYLLVGADHKQREGRPTNYFDILYVEGADNVTINTRLLGTDAGTDEIYQADGTVESYLNGDADGNTRLSEVRFRGEDGRRNWESLTAFRAEMGMSAQPWPIQPERYRFVLGADGTVELREDGIADFAHPIARSNLQLTDPGVESIETYVAPRGAANEPNSPSGPDSLEGLLERTTQRETVAKEDRLVVEVNATGIYGALHYLADGGVAGFGGGVHPEDAQKLLDKHEGVILEALQTDMDENEPRTELDLGRATDGEAYLLPDIDENNERVVDGRFYLVVDTRDAGAFDGTFSDGESDDFEFEYGYESPPEERYRFGNDALSATRPPAFDPESEPTEDGTEHYPYLNRAETGTTETVPFTVAESYAEYDQTTTEGAVALSNGTNVTLTGETNVAPASEFYIQIVADDRSNPTRITIDDVNVTESGAFEATRDLSALRVGEGVEVEFYAEDRIVDKRAGVVSGDRGTPSRFVIREAPERVELDPGERATVEAVIENTGAATESKPIDLRVGDADVDSIQRTLAGGANRSVGLEAGTLEAGTYPYVLSTPDDEAVGRLVVGNETDGGASESEEGNESDGGGSGRDEGSEDGGGGETNDSDDGSGAESTDESDGDDGGDDPGFPSEVVGLLGAFAGAVGTEHAVGGAAVVGAAHVLGYWA</sequence>
<keyword evidence="3" id="KW-1185">Reference proteome</keyword>
<feature type="region of interest" description="Disordered" evidence="1">
    <location>
        <begin position="861"/>
        <end position="924"/>
    </location>
</feature>
<dbReference type="Proteomes" id="UP000011867">
    <property type="component" value="Chromosome"/>
</dbReference>
<accession>M1Y525</accession>
<gene>
    <name evidence="2" type="ordered locus">Nmlp_3517</name>
</gene>
<protein>
    <submittedName>
        <fullName evidence="2">Probable secreted glycoprotein</fullName>
    </submittedName>
</protein>